<keyword evidence="6" id="KW-0131">Cell cycle</keyword>
<dbReference type="InterPro" id="IPR010935">
    <property type="entry name" value="SMC_hinge"/>
</dbReference>
<feature type="coiled-coil region" evidence="8">
    <location>
        <begin position="192"/>
        <end position="321"/>
    </location>
</feature>
<dbReference type="OrthoDB" id="5575062at2759"/>
<sequence length="1272" mass="144469">MTSKIHRVELHDFKSYVGDVIVGPFKDFSCIVGPNGSGKSNLMDAIHFVFTDVSKLEGNATHEPRDASGKPTSARKKTLLHYINTKAKRRACSVSVFLRRSTAAADRNARIEETKFTRTCNSDGQVAVLINDKHVTEKDFREQLEQVHHISQRASNFIVFQHEVERVAQKKARQLTELVEEVSGSGDWKPQYNETKRLLEQANEQVANASLEKRGATVAVNQMKLAKKEAEKYESLHAQFVEERRDAALTELFHVETELEKQKTELSKFHENLAQLQKKITSEEEIQGMKKQYAALHKAYLEELRHNRKSAEELRSKHNTLERIKAALAYLTRKYETQKHEVDLLLRTDTAQSKETERLKAEKEKQLVLLKKFDEACEKEDRENPPLSKRLAQSDLEEYYRLRKEADCETVTLKQQCDTLERQKKSLQDAIKQCTQAEEYNTERMGQLRKQMEYIATSLRDLGEREVDLEKSAGTLQKDLIQAQTVLSQTRKKNKEREEELVKIQEQLHDLRYIKDNDKQNSRFADTLQALRSLFPIKGRLVDLCTVPNEKHRSAVTVAMGKNLEAIVVDSTSVAVSCVRYLKEQRLPPMTFLPLDAVQGKSVDDRLRALGGSCKPVADVLRYEPELQPVIQFVIGQTLLCDTVEEGRKIAYGQPGGERFKVVTLDGTMMLKNGSVQGGLASVQSRARKWDDKKYEDLRAARDRLLSEAAGGSEAELARAQIRIRDVQGRLDFTKNRQKTVEEESKALRVKQAKLQAELQQLEEAQKQLQARKATHQENQSQTFKATLELFKSIAEIEGNIFKEFVKKVHLPNIQSMERREAGLAEVRAARRQELQLLIHKLDTSMEAESRRDGSRFLSDRRESLEKVQQELAQCKKDLVTYQAIVDKTEKSFNSLKTKVVTLRSELDALEEKIRLVSRNSEVELNRLSIARQGATGLQAACDTLRMRRQALVRRCQMEETEIPFRAAPAVGSKRPRAADQRGKDDAADLLLASEPFDVVPDANLTQSSTAATPSSSKSAEKRCIDFSKLTDALRRTGADRVRFAAYKQRTDALLQKLALEMEALAPNMKAASRYLTTEDRLGTSSTHLDAARERARQAHAAFQSIKEKRTERFMQVYEKIAANVDRIYKELTMGTRAQGVHGSAYLSLEDAEEPYLGGITYNATPPMKRFMPMELLSGGERTMAALALLFAIHAVAPTPFFVLDEVDAALDAGNVEKLARYLRENSARGQYIVVSHKEQLYHMADMLLGVVRDTERDGSRVMTLDLHGYPY</sequence>
<feature type="coiled-coil region" evidence="8">
    <location>
        <begin position="717"/>
        <end position="782"/>
    </location>
</feature>
<dbReference type="Gene3D" id="1.20.1060.20">
    <property type="match status" value="1"/>
</dbReference>
<keyword evidence="5 7" id="KW-0539">Nucleus</keyword>
<protein>
    <recommendedName>
        <fullName evidence="7">Structural maintenance of chromosomes protein</fullName>
    </recommendedName>
</protein>
<reference evidence="10 11" key="1">
    <citation type="journal article" date="2013" name="PLoS ONE">
        <title>Predicting the Proteins of Angomonas deanei, Strigomonas culicis and Their Respective Endosymbionts Reveals New Aspects of the Trypanosomatidae Family.</title>
        <authorList>
            <person name="Motta M.C."/>
            <person name="Martins A.C."/>
            <person name="de Souza S.S."/>
            <person name="Catta-Preta C.M."/>
            <person name="Silva R."/>
            <person name="Klein C.C."/>
            <person name="de Almeida L.G."/>
            <person name="de Lima Cunha O."/>
            <person name="Ciapina L.P."/>
            <person name="Brocchi M."/>
            <person name="Colabardini A.C."/>
            <person name="de Araujo Lima B."/>
            <person name="Machado C.R."/>
            <person name="de Almeida Soares C.M."/>
            <person name="Probst C.M."/>
            <person name="de Menezes C.B."/>
            <person name="Thompson C.E."/>
            <person name="Bartholomeu D.C."/>
            <person name="Gradia D.F."/>
            <person name="Pavoni D.P."/>
            <person name="Grisard E.C."/>
            <person name="Fantinatti-Garboggini F."/>
            <person name="Marchini F.K."/>
            <person name="Rodrigues-Luiz G.F."/>
            <person name="Wagner G."/>
            <person name="Goldman G.H."/>
            <person name="Fietto J.L."/>
            <person name="Elias M.C."/>
            <person name="Goldman M.H."/>
            <person name="Sagot M.F."/>
            <person name="Pereira M."/>
            <person name="Stoco P.H."/>
            <person name="de Mendonca-Neto R.P."/>
            <person name="Teixeira S.M."/>
            <person name="Maciel T.E."/>
            <person name="de Oliveira Mendes T.A."/>
            <person name="Urmenyi T.P."/>
            <person name="de Souza W."/>
            <person name="Schenkman S."/>
            <person name="de Vasconcelos A.T."/>
        </authorList>
    </citation>
    <scope>NUCLEOTIDE SEQUENCE [LARGE SCALE GENOMIC DNA]</scope>
</reference>
<evidence type="ECO:0000256" key="6">
    <source>
        <dbReference type="ARBA" id="ARBA00023306"/>
    </source>
</evidence>
<evidence type="ECO:0000256" key="8">
    <source>
        <dbReference type="SAM" id="Coils"/>
    </source>
</evidence>
<dbReference type="Proteomes" id="UP000015354">
    <property type="component" value="Unassembled WGS sequence"/>
</dbReference>
<dbReference type="Pfam" id="PF06470">
    <property type="entry name" value="SMC_hinge"/>
    <property type="match status" value="1"/>
</dbReference>
<dbReference type="SUPFAM" id="SSF52540">
    <property type="entry name" value="P-loop containing nucleoside triphosphate hydrolases"/>
    <property type="match status" value="1"/>
</dbReference>
<dbReference type="SMART" id="SM00968">
    <property type="entry name" value="SMC_hinge"/>
    <property type="match status" value="1"/>
</dbReference>
<dbReference type="AlphaFoldDB" id="S9TS62"/>
<dbReference type="Gene3D" id="3.40.50.300">
    <property type="entry name" value="P-loop containing nucleotide triphosphate hydrolases"/>
    <property type="match status" value="2"/>
</dbReference>
<dbReference type="GO" id="GO:0005634">
    <property type="term" value="C:nucleus"/>
    <property type="evidence" value="ECO:0007669"/>
    <property type="project" value="UniProtKB-SubCell"/>
</dbReference>
<dbReference type="EMBL" id="ATMH01008649">
    <property type="protein sequence ID" value="EPY21217.1"/>
    <property type="molecule type" value="Genomic_DNA"/>
</dbReference>
<feature type="coiled-coil region" evidence="8">
    <location>
        <begin position="403"/>
        <end position="440"/>
    </location>
</feature>
<evidence type="ECO:0000313" key="10">
    <source>
        <dbReference type="EMBL" id="EPY21217.1"/>
    </source>
</evidence>
<organism evidence="10 11">
    <name type="scientific">Strigomonas culicis</name>
    <dbReference type="NCBI Taxonomy" id="28005"/>
    <lineage>
        <taxon>Eukaryota</taxon>
        <taxon>Discoba</taxon>
        <taxon>Euglenozoa</taxon>
        <taxon>Kinetoplastea</taxon>
        <taxon>Metakinetoplastina</taxon>
        <taxon>Trypanosomatida</taxon>
        <taxon>Trypanosomatidae</taxon>
        <taxon>Strigomonadinae</taxon>
        <taxon>Strigomonas</taxon>
    </lineage>
</organism>
<comment type="similarity">
    <text evidence="7">Belongs to the SMC family.</text>
</comment>
<evidence type="ECO:0000256" key="3">
    <source>
        <dbReference type="ARBA" id="ARBA00022776"/>
    </source>
</evidence>
<keyword evidence="11" id="KW-1185">Reference proteome</keyword>
<keyword evidence="4 8" id="KW-0175">Coiled coil</keyword>
<dbReference type="GO" id="GO:0003677">
    <property type="term" value="F:DNA binding"/>
    <property type="evidence" value="ECO:0007669"/>
    <property type="project" value="TreeGrafter"/>
</dbReference>
<dbReference type="Pfam" id="PF02463">
    <property type="entry name" value="SMC_N"/>
    <property type="match status" value="1"/>
</dbReference>
<dbReference type="SUPFAM" id="SSF75553">
    <property type="entry name" value="Smc hinge domain"/>
    <property type="match status" value="1"/>
</dbReference>
<dbReference type="FunFam" id="3.30.70.1620:FF:000011">
    <property type="entry name" value="Structural maintenance of chromosomes protein"/>
    <property type="match status" value="1"/>
</dbReference>
<comment type="caution">
    <text evidence="10">The sequence shown here is derived from an EMBL/GenBank/DDBJ whole genome shotgun (WGS) entry which is preliminary data.</text>
</comment>
<keyword evidence="3" id="KW-0498">Mitosis</keyword>
<evidence type="ECO:0000256" key="4">
    <source>
        <dbReference type="ARBA" id="ARBA00023054"/>
    </source>
</evidence>
<evidence type="ECO:0000256" key="1">
    <source>
        <dbReference type="ARBA" id="ARBA00004123"/>
    </source>
</evidence>
<evidence type="ECO:0000256" key="7">
    <source>
        <dbReference type="PIRNR" id="PIRNR005719"/>
    </source>
</evidence>
<dbReference type="Gene3D" id="3.30.70.1620">
    <property type="match status" value="1"/>
</dbReference>
<keyword evidence="2" id="KW-0132">Cell division</keyword>
<comment type="subcellular location">
    <subcellularLocation>
        <location evidence="1 7">Nucleus</location>
    </subcellularLocation>
</comment>
<name>S9TS62_9TRYP</name>
<accession>S9TS62</accession>
<dbReference type="InterPro" id="IPR027417">
    <property type="entry name" value="P-loop_NTPase"/>
</dbReference>
<dbReference type="GO" id="GO:0007062">
    <property type="term" value="P:sister chromatid cohesion"/>
    <property type="evidence" value="ECO:0007669"/>
    <property type="project" value="TreeGrafter"/>
</dbReference>
<dbReference type="GO" id="GO:0016887">
    <property type="term" value="F:ATP hydrolysis activity"/>
    <property type="evidence" value="ECO:0007669"/>
    <property type="project" value="InterPro"/>
</dbReference>
<evidence type="ECO:0000256" key="2">
    <source>
        <dbReference type="ARBA" id="ARBA00022618"/>
    </source>
</evidence>
<dbReference type="InterPro" id="IPR024704">
    <property type="entry name" value="SMC"/>
</dbReference>
<dbReference type="PANTHER" id="PTHR18937">
    <property type="entry name" value="STRUCTURAL MAINTENANCE OF CHROMOSOMES SMC FAMILY MEMBER"/>
    <property type="match status" value="1"/>
</dbReference>
<dbReference type="GO" id="GO:0051301">
    <property type="term" value="P:cell division"/>
    <property type="evidence" value="ECO:0007669"/>
    <property type="project" value="UniProtKB-KW"/>
</dbReference>
<dbReference type="PIRSF" id="PIRSF005719">
    <property type="entry name" value="SMC"/>
    <property type="match status" value="1"/>
</dbReference>
<gene>
    <name evidence="10" type="ORF">STCU_08649</name>
</gene>
<evidence type="ECO:0000313" key="11">
    <source>
        <dbReference type="Proteomes" id="UP000015354"/>
    </source>
</evidence>
<dbReference type="InterPro" id="IPR003395">
    <property type="entry name" value="RecF/RecN/SMC_N"/>
</dbReference>
<dbReference type="PANTHER" id="PTHR18937:SF12">
    <property type="entry name" value="STRUCTURAL MAINTENANCE OF CHROMOSOMES PROTEIN"/>
    <property type="match status" value="1"/>
</dbReference>
<evidence type="ECO:0000259" key="9">
    <source>
        <dbReference type="SMART" id="SM00968"/>
    </source>
</evidence>
<dbReference type="GO" id="GO:0005524">
    <property type="term" value="F:ATP binding"/>
    <property type="evidence" value="ECO:0007669"/>
    <property type="project" value="InterPro"/>
</dbReference>
<proteinExistence type="inferred from homology"/>
<feature type="coiled-coil region" evidence="8">
    <location>
        <begin position="858"/>
        <end position="920"/>
    </location>
</feature>
<feature type="domain" description="SMC hinge" evidence="9">
    <location>
        <begin position="536"/>
        <end position="651"/>
    </location>
</feature>
<dbReference type="InterPro" id="IPR036277">
    <property type="entry name" value="SMC_hinge_sf"/>
</dbReference>
<evidence type="ECO:0000256" key="5">
    <source>
        <dbReference type="ARBA" id="ARBA00023242"/>
    </source>
</evidence>
<dbReference type="GO" id="GO:0008278">
    <property type="term" value="C:cohesin complex"/>
    <property type="evidence" value="ECO:0007669"/>
    <property type="project" value="TreeGrafter"/>
</dbReference>